<name>A0A9D4YGE4_PEA</name>
<comment type="caution">
    <text evidence="2">The sequence shown here is derived from an EMBL/GenBank/DDBJ whole genome shotgun (WGS) entry which is preliminary data.</text>
</comment>
<keyword evidence="3" id="KW-1185">Reference proteome</keyword>
<evidence type="ECO:0000259" key="1">
    <source>
        <dbReference type="Pfam" id="PF22936"/>
    </source>
</evidence>
<reference evidence="2 3" key="1">
    <citation type="journal article" date="2022" name="Nat. Genet.">
        <title>Improved pea reference genome and pan-genome highlight genomic features and evolutionary characteristics.</title>
        <authorList>
            <person name="Yang T."/>
            <person name="Liu R."/>
            <person name="Luo Y."/>
            <person name="Hu S."/>
            <person name="Wang D."/>
            <person name="Wang C."/>
            <person name="Pandey M.K."/>
            <person name="Ge S."/>
            <person name="Xu Q."/>
            <person name="Li N."/>
            <person name="Li G."/>
            <person name="Huang Y."/>
            <person name="Saxena R.K."/>
            <person name="Ji Y."/>
            <person name="Li M."/>
            <person name="Yan X."/>
            <person name="He Y."/>
            <person name="Liu Y."/>
            <person name="Wang X."/>
            <person name="Xiang C."/>
            <person name="Varshney R.K."/>
            <person name="Ding H."/>
            <person name="Gao S."/>
            <person name="Zong X."/>
        </authorList>
    </citation>
    <scope>NUCLEOTIDE SEQUENCE [LARGE SCALE GENOMIC DNA]</scope>
    <source>
        <strain evidence="2 3">cv. Zhongwan 6</strain>
    </source>
</reference>
<dbReference type="Pfam" id="PF22936">
    <property type="entry name" value="Pol_BBD"/>
    <property type="match status" value="1"/>
</dbReference>
<organism evidence="2 3">
    <name type="scientific">Pisum sativum</name>
    <name type="common">Garden pea</name>
    <name type="synonym">Lathyrus oleraceus</name>
    <dbReference type="NCBI Taxonomy" id="3888"/>
    <lineage>
        <taxon>Eukaryota</taxon>
        <taxon>Viridiplantae</taxon>
        <taxon>Streptophyta</taxon>
        <taxon>Embryophyta</taxon>
        <taxon>Tracheophyta</taxon>
        <taxon>Spermatophyta</taxon>
        <taxon>Magnoliopsida</taxon>
        <taxon>eudicotyledons</taxon>
        <taxon>Gunneridae</taxon>
        <taxon>Pentapetalae</taxon>
        <taxon>rosids</taxon>
        <taxon>fabids</taxon>
        <taxon>Fabales</taxon>
        <taxon>Fabaceae</taxon>
        <taxon>Papilionoideae</taxon>
        <taxon>50 kb inversion clade</taxon>
        <taxon>NPAAA clade</taxon>
        <taxon>Hologalegina</taxon>
        <taxon>IRL clade</taxon>
        <taxon>Fabeae</taxon>
        <taxon>Lathyrus</taxon>
    </lineage>
</organism>
<dbReference type="AlphaFoldDB" id="A0A9D4YGE4"/>
<evidence type="ECO:0000313" key="3">
    <source>
        <dbReference type="Proteomes" id="UP001058974"/>
    </source>
</evidence>
<dbReference type="Gramene" id="Psat02G0380400-T1">
    <property type="protein sequence ID" value="KAI5437823.1"/>
    <property type="gene ID" value="KIW84_023804"/>
</dbReference>
<accession>A0A9D4YGE4</accession>
<evidence type="ECO:0000313" key="2">
    <source>
        <dbReference type="EMBL" id="KAI5437823.1"/>
    </source>
</evidence>
<dbReference type="Proteomes" id="UP001058974">
    <property type="component" value="Chromosome 2"/>
</dbReference>
<protein>
    <recommendedName>
        <fullName evidence="1">Retrovirus-related Pol polyprotein from transposon TNT 1-94-like beta-barrel domain-containing protein</fullName>
    </recommendedName>
</protein>
<proteinExistence type="predicted"/>
<dbReference type="EMBL" id="JAMSHJ010000002">
    <property type="protein sequence ID" value="KAI5437823.1"/>
    <property type="molecule type" value="Genomic_DNA"/>
</dbReference>
<dbReference type="InterPro" id="IPR054722">
    <property type="entry name" value="PolX-like_BBD"/>
</dbReference>
<feature type="domain" description="Retrovirus-related Pol polyprotein from transposon TNT 1-94-like beta-barrel" evidence="1">
    <location>
        <begin position="118"/>
        <end position="196"/>
    </location>
</feature>
<gene>
    <name evidence="2" type="ORF">KIW84_023804</name>
</gene>
<sequence>MLLSHEARLDRSTHAISHGSLFVNLTQGLLLLNVMPIGAIQWRNPVIPPQPTSNFQNPWYSACVSPQMSQQWMSPSQWCVPASGFKPRLANSVFAGRQPQAYLAGSDIGTSQAANSQWYVDSGATHHVTNSAYHFLDNISTSGTDQFMLGNGQGLSITSIGNTTFPSAHKPHVTLTLNNLLLVPKITKNLISVSQFA</sequence>